<organism evidence="1 2">
    <name type="scientific">Serinibacter arcticus</name>
    <dbReference type="NCBI Taxonomy" id="1655435"/>
    <lineage>
        <taxon>Bacteria</taxon>
        <taxon>Bacillati</taxon>
        <taxon>Actinomycetota</taxon>
        <taxon>Actinomycetes</taxon>
        <taxon>Micrococcales</taxon>
        <taxon>Beutenbergiaceae</taxon>
        <taxon>Serinibacter</taxon>
    </lineage>
</organism>
<accession>A0A4Z1E1N6</accession>
<protein>
    <recommendedName>
        <fullName evidence="3">Acetone carboxylase</fullName>
    </recommendedName>
</protein>
<dbReference type="Proteomes" id="UP000297318">
    <property type="component" value="Unassembled WGS sequence"/>
</dbReference>
<dbReference type="EMBL" id="RHPJ01000003">
    <property type="protein sequence ID" value="TGO04443.1"/>
    <property type="molecule type" value="Genomic_DNA"/>
</dbReference>
<evidence type="ECO:0008006" key="3">
    <source>
        <dbReference type="Google" id="ProtNLM"/>
    </source>
</evidence>
<gene>
    <name evidence="1" type="ORF">SERN_2036</name>
</gene>
<reference evidence="1 2" key="1">
    <citation type="submission" date="2018-11" db="EMBL/GenBank/DDBJ databases">
        <title>Complete genome sequencing of the Actinobacteria Serinibacter sp. K3-2.</title>
        <authorList>
            <person name="Rakitin A.L."/>
            <person name="Beletsky A.V."/>
            <person name="Mardanov A.V."/>
            <person name="Ravin N.V."/>
            <person name="Gromova A.S."/>
            <person name="Filippova S.N."/>
            <person name="Gal'Chenko V.F."/>
        </authorList>
    </citation>
    <scope>NUCLEOTIDE SEQUENCE [LARGE SCALE GENOMIC DNA]</scope>
    <source>
        <strain evidence="1 2">K3-2</strain>
    </source>
</reference>
<sequence>MSTTVGPEVICSSKGCNAAAVWVISWRNPRIHDTARRKQWVACDDHRDHLRNFLAARSFPLEVTALGAEQSDRPLGTDAS</sequence>
<comment type="caution">
    <text evidence="1">The sequence shown here is derived from an EMBL/GenBank/DDBJ whole genome shotgun (WGS) entry which is preliminary data.</text>
</comment>
<evidence type="ECO:0000313" key="2">
    <source>
        <dbReference type="Proteomes" id="UP000297318"/>
    </source>
</evidence>
<proteinExistence type="predicted"/>
<name>A0A4Z1E1N6_9MICO</name>
<dbReference type="AlphaFoldDB" id="A0A4Z1E1N6"/>
<keyword evidence="2" id="KW-1185">Reference proteome</keyword>
<dbReference type="RefSeq" id="WP_199241590.1">
    <property type="nucleotide sequence ID" value="NZ_RHPJ01000003.1"/>
</dbReference>
<evidence type="ECO:0000313" key="1">
    <source>
        <dbReference type="EMBL" id="TGO04443.1"/>
    </source>
</evidence>